<accession>A0A1H3KNF3</accession>
<dbReference type="NCBIfam" id="TIGR01509">
    <property type="entry name" value="HAD-SF-IA-v3"/>
    <property type="match status" value="1"/>
</dbReference>
<dbReference type="PANTHER" id="PTHR43611">
    <property type="entry name" value="ALPHA-D-GLUCOSE 1-PHOSPHATE PHOSPHATASE"/>
    <property type="match status" value="1"/>
</dbReference>
<dbReference type="GO" id="GO:0016787">
    <property type="term" value="F:hydrolase activity"/>
    <property type="evidence" value="ECO:0007669"/>
    <property type="project" value="UniProtKB-KW"/>
</dbReference>
<dbReference type="Proteomes" id="UP000183918">
    <property type="component" value="Unassembled WGS sequence"/>
</dbReference>
<name>A0A1H3KNF3_9FIRM</name>
<dbReference type="InterPro" id="IPR023214">
    <property type="entry name" value="HAD_sf"/>
</dbReference>
<evidence type="ECO:0000313" key="1">
    <source>
        <dbReference type="EMBL" id="SDY53707.1"/>
    </source>
</evidence>
<dbReference type="InterPro" id="IPR006439">
    <property type="entry name" value="HAD-SF_hydro_IA"/>
</dbReference>
<evidence type="ECO:0000313" key="2">
    <source>
        <dbReference type="Proteomes" id="UP000183918"/>
    </source>
</evidence>
<dbReference type="CDD" id="cd02603">
    <property type="entry name" value="HAD_sEH-N_like"/>
    <property type="match status" value="1"/>
</dbReference>
<dbReference type="InterPro" id="IPR036412">
    <property type="entry name" value="HAD-like_sf"/>
</dbReference>
<dbReference type="PRINTS" id="PR00413">
    <property type="entry name" value="HADHALOGNASE"/>
</dbReference>
<dbReference type="SFLD" id="SFLDS00003">
    <property type="entry name" value="Haloacid_Dehalogenase"/>
    <property type="match status" value="1"/>
</dbReference>
<protein>
    <submittedName>
        <fullName evidence="1">Putative hydrolase of the HAD superfamily</fullName>
    </submittedName>
</protein>
<dbReference type="OrthoDB" id="9797415at2"/>
<keyword evidence="1" id="KW-0378">Hydrolase</keyword>
<dbReference type="STRING" id="1122142.SAMN02910414_01775"/>
<dbReference type="Gene3D" id="1.10.150.240">
    <property type="entry name" value="Putative phosphatase, domain 2"/>
    <property type="match status" value="1"/>
</dbReference>
<gene>
    <name evidence="1" type="ORF">SAMN02910414_01775</name>
</gene>
<reference evidence="1 2" key="1">
    <citation type="submission" date="2016-10" db="EMBL/GenBank/DDBJ databases">
        <authorList>
            <person name="de Groot N.N."/>
        </authorList>
    </citation>
    <scope>NUCLEOTIDE SEQUENCE [LARGE SCALE GENOMIC DNA]</scope>
    <source>
        <strain evidence="1 2">DSM 14045</strain>
    </source>
</reference>
<dbReference type="Gene3D" id="3.40.50.1000">
    <property type="entry name" value="HAD superfamily/HAD-like"/>
    <property type="match status" value="1"/>
</dbReference>
<organism evidence="1 2">
    <name type="scientific">Lachnobacterium bovis DSM 14045</name>
    <dbReference type="NCBI Taxonomy" id="1122142"/>
    <lineage>
        <taxon>Bacteria</taxon>
        <taxon>Bacillati</taxon>
        <taxon>Bacillota</taxon>
        <taxon>Clostridia</taxon>
        <taxon>Lachnospirales</taxon>
        <taxon>Lachnospiraceae</taxon>
        <taxon>Lachnobacterium</taxon>
    </lineage>
</organism>
<dbReference type="EMBL" id="FNPG01000021">
    <property type="protein sequence ID" value="SDY53707.1"/>
    <property type="molecule type" value="Genomic_DNA"/>
</dbReference>
<sequence>MSRNYDLNEVELSKVKTVVFDVGDVLLDYRWKDMLMDYGLSEEDALRVGKELFDDPEKLWHVFDLGINSDQEIIDSFCKKYPNDKKAISWFIRHGEFMHVARPDVWERVHLLKEQGYGIYLLSNYPESLFKKHTRYADFLDDIDGMMVSYMIKKAKPDQAIYKALCDKYYLKKDECLFFDDRIENVEGAIDFGMQSVQVHSRAGLSKDLDVLLKQKNN</sequence>
<dbReference type="RefSeq" id="WP_074718179.1">
    <property type="nucleotide sequence ID" value="NZ_FNPG01000021.1"/>
</dbReference>
<keyword evidence="2" id="KW-1185">Reference proteome</keyword>
<proteinExistence type="predicted"/>
<dbReference type="PANTHER" id="PTHR43611:SF3">
    <property type="entry name" value="FLAVIN MONONUCLEOTIDE HYDROLASE 1, CHLOROPLATIC"/>
    <property type="match status" value="1"/>
</dbReference>
<dbReference type="SFLD" id="SFLDG01129">
    <property type="entry name" value="C1.5:_HAD__Beta-PGM__Phosphata"/>
    <property type="match status" value="1"/>
</dbReference>
<dbReference type="InterPro" id="IPR023198">
    <property type="entry name" value="PGP-like_dom2"/>
</dbReference>
<dbReference type="SUPFAM" id="SSF56784">
    <property type="entry name" value="HAD-like"/>
    <property type="match status" value="1"/>
</dbReference>
<dbReference type="AlphaFoldDB" id="A0A1H3KNF3"/>
<dbReference type="Pfam" id="PF00702">
    <property type="entry name" value="Hydrolase"/>
    <property type="match status" value="1"/>
</dbReference>